<keyword evidence="2" id="KW-1185">Reference proteome</keyword>
<name>A0A3Q3IES5_MONAL</name>
<reference evidence="1" key="2">
    <citation type="submission" date="2025-09" db="UniProtKB">
        <authorList>
            <consortium name="Ensembl"/>
        </authorList>
    </citation>
    <scope>IDENTIFICATION</scope>
</reference>
<dbReference type="AlphaFoldDB" id="A0A3Q3IES5"/>
<evidence type="ECO:0000313" key="2">
    <source>
        <dbReference type="Proteomes" id="UP000261600"/>
    </source>
</evidence>
<evidence type="ECO:0000313" key="1">
    <source>
        <dbReference type="Ensembl" id="ENSMALP00000002628.1"/>
    </source>
</evidence>
<proteinExistence type="predicted"/>
<sequence>MFALAGRSLASNQIRKCCGNITYKFEHVPVEDIVVGEALSVEEVPEQLAEIRVVGFVVEPQRAAKVQVGGKLQKLKYHMVISIQTLCCDTHIFNLGAVHFF</sequence>
<organism evidence="1 2">
    <name type="scientific">Monopterus albus</name>
    <name type="common">Swamp eel</name>
    <dbReference type="NCBI Taxonomy" id="43700"/>
    <lineage>
        <taxon>Eukaryota</taxon>
        <taxon>Metazoa</taxon>
        <taxon>Chordata</taxon>
        <taxon>Craniata</taxon>
        <taxon>Vertebrata</taxon>
        <taxon>Euteleostomi</taxon>
        <taxon>Actinopterygii</taxon>
        <taxon>Neopterygii</taxon>
        <taxon>Teleostei</taxon>
        <taxon>Neoteleostei</taxon>
        <taxon>Acanthomorphata</taxon>
        <taxon>Anabantaria</taxon>
        <taxon>Synbranchiformes</taxon>
        <taxon>Synbranchidae</taxon>
        <taxon>Monopterus</taxon>
    </lineage>
</organism>
<dbReference type="Ensembl" id="ENSMALT00000002705.1">
    <property type="protein sequence ID" value="ENSMALP00000002628.1"/>
    <property type="gene ID" value="ENSMALG00000001974.1"/>
</dbReference>
<protein>
    <submittedName>
        <fullName evidence="1">Uncharacterized protein</fullName>
    </submittedName>
</protein>
<reference evidence="1" key="1">
    <citation type="submission" date="2025-08" db="UniProtKB">
        <authorList>
            <consortium name="Ensembl"/>
        </authorList>
    </citation>
    <scope>IDENTIFICATION</scope>
</reference>
<accession>A0A3Q3IES5</accession>
<dbReference type="Proteomes" id="UP000261600">
    <property type="component" value="Unplaced"/>
</dbReference>